<accession>A0A8H6WIJ0</accession>
<dbReference type="GO" id="GO:0005739">
    <property type="term" value="C:mitochondrion"/>
    <property type="evidence" value="ECO:0007669"/>
    <property type="project" value="UniProtKB-SubCell"/>
</dbReference>
<gene>
    <name evidence="5" type="ORF">MIND_00137000</name>
</gene>
<reference evidence="5" key="1">
    <citation type="submission" date="2020-05" db="EMBL/GenBank/DDBJ databases">
        <title>Mycena genomes resolve the evolution of fungal bioluminescence.</title>
        <authorList>
            <person name="Tsai I.J."/>
        </authorList>
    </citation>
    <scope>NUCLEOTIDE SEQUENCE</scope>
    <source>
        <strain evidence="5">171206Taipei</strain>
    </source>
</reference>
<dbReference type="PANTHER" id="PTHR28554:SF1">
    <property type="entry name" value="LARGE RIBOSOMAL SUBUNIT PROTEIN ML45"/>
    <property type="match status" value="1"/>
</dbReference>
<evidence type="ECO:0000256" key="3">
    <source>
        <dbReference type="ARBA" id="ARBA00023128"/>
    </source>
</evidence>
<feature type="region of interest" description="Disordered" evidence="4">
    <location>
        <begin position="31"/>
        <end position="58"/>
    </location>
</feature>
<dbReference type="RefSeq" id="XP_037226211.1">
    <property type="nucleotide sequence ID" value="XM_037358301.1"/>
</dbReference>
<evidence type="ECO:0000313" key="6">
    <source>
        <dbReference type="Proteomes" id="UP000636479"/>
    </source>
</evidence>
<proteinExistence type="predicted"/>
<dbReference type="AlphaFoldDB" id="A0A8H6WIJ0"/>
<sequence>MLTSTVSAGCSRKLRLVPVFLPLQRCYATTSAASKKAKKKPPPSPTPAPKPSTSKTSLRNRMLLAASKNYQAVNRRPPEPEAKEDMNEEEQLKHVEALTEQQRWLESQGREVLGVQMPMLDLMVPYAAGVRNYSEYGSIRALYRQWLQNRINDGKNAFSMRHIAVSDAFPGVAINRQMGWLESFTTYSRRAFQAQSLKANAWVAPMRQEFLDRYIKLNKAIVLKEPLNELAMRPFIDEFSAIVRQRALDNTYFWNFHREVSPTRILSLRAVDGDFGKEMPATGSRIAIQALVRFDTEQSVEIYDRHGKALHEVGPAEEQQQSGRGGKTLHRVAAVPKRVTEYLVLDRAMYLVGSRWRFRARIEALPGRTVAI</sequence>
<dbReference type="GeneID" id="59340817"/>
<evidence type="ECO:0000256" key="4">
    <source>
        <dbReference type="SAM" id="MobiDB-lite"/>
    </source>
</evidence>
<evidence type="ECO:0000256" key="2">
    <source>
        <dbReference type="ARBA" id="ARBA00022946"/>
    </source>
</evidence>
<dbReference type="EMBL" id="JACAZF010000001">
    <property type="protein sequence ID" value="KAF7316188.1"/>
    <property type="molecule type" value="Genomic_DNA"/>
</dbReference>
<dbReference type="OrthoDB" id="19619at2759"/>
<dbReference type="InterPro" id="IPR051975">
    <property type="entry name" value="mtLSU_mL45"/>
</dbReference>
<evidence type="ECO:0008006" key="7">
    <source>
        <dbReference type="Google" id="ProtNLM"/>
    </source>
</evidence>
<dbReference type="Proteomes" id="UP000636479">
    <property type="component" value="Unassembled WGS sequence"/>
</dbReference>
<comment type="subcellular location">
    <subcellularLocation>
        <location evidence="1">Mitochondrion</location>
    </subcellularLocation>
</comment>
<evidence type="ECO:0000313" key="5">
    <source>
        <dbReference type="EMBL" id="KAF7316188.1"/>
    </source>
</evidence>
<evidence type="ECO:0000256" key="1">
    <source>
        <dbReference type="ARBA" id="ARBA00004173"/>
    </source>
</evidence>
<keyword evidence="3" id="KW-0496">Mitochondrion</keyword>
<keyword evidence="2" id="KW-0809">Transit peptide</keyword>
<comment type="caution">
    <text evidence="5">The sequence shown here is derived from an EMBL/GenBank/DDBJ whole genome shotgun (WGS) entry which is preliminary data.</text>
</comment>
<keyword evidence="6" id="KW-1185">Reference proteome</keyword>
<dbReference type="PANTHER" id="PTHR28554">
    <property type="entry name" value="39S RIBOSOMAL PROTEIN L45, MITOCHONDRIAL"/>
    <property type="match status" value="1"/>
</dbReference>
<organism evidence="5 6">
    <name type="scientific">Mycena indigotica</name>
    <dbReference type="NCBI Taxonomy" id="2126181"/>
    <lineage>
        <taxon>Eukaryota</taxon>
        <taxon>Fungi</taxon>
        <taxon>Dikarya</taxon>
        <taxon>Basidiomycota</taxon>
        <taxon>Agaricomycotina</taxon>
        <taxon>Agaricomycetes</taxon>
        <taxon>Agaricomycetidae</taxon>
        <taxon>Agaricales</taxon>
        <taxon>Marasmiineae</taxon>
        <taxon>Mycenaceae</taxon>
        <taxon>Mycena</taxon>
    </lineage>
</organism>
<name>A0A8H6WIJ0_9AGAR</name>
<protein>
    <recommendedName>
        <fullName evidence="7">Tim44-like domain-containing protein</fullName>
    </recommendedName>
</protein>
<dbReference type="Gene3D" id="3.10.450.240">
    <property type="match status" value="1"/>
</dbReference>